<gene>
    <name evidence="1" type="ORF">VFPBJ_06795</name>
</gene>
<evidence type="ECO:0000313" key="2">
    <source>
        <dbReference type="Proteomes" id="UP000078240"/>
    </source>
</evidence>
<reference evidence="1 2" key="1">
    <citation type="submission" date="2016-01" db="EMBL/GenBank/DDBJ databases">
        <title>Biosynthesis of antibiotic leucinostatins and their inhibition on Phytophthora in bio-control Purpureocillium lilacinum.</title>
        <authorList>
            <person name="Wang G."/>
            <person name="Liu Z."/>
            <person name="Lin R."/>
            <person name="Li E."/>
            <person name="Mao Z."/>
            <person name="Ling J."/>
            <person name="Yin W."/>
            <person name="Xie B."/>
        </authorList>
    </citation>
    <scope>NUCLEOTIDE SEQUENCE [LARGE SCALE GENOMIC DNA]</scope>
    <source>
        <strain evidence="1">PLBJ-1</strain>
    </source>
</reference>
<accession>A0A179GLB1</accession>
<dbReference type="EMBL" id="LSBH01000005">
    <property type="protein sequence ID" value="OAQ78674.1"/>
    <property type="molecule type" value="Genomic_DNA"/>
</dbReference>
<dbReference type="AlphaFoldDB" id="A0A179GLB1"/>
<evidence type="ECO:0000313" key="1">
    <source>
        <dbReference type="EMBL" id="OAQ78674.1"/>
    </source>
</evidence>
<comment type="caution">
    <text evidence="1">The sequence shown here is derived from an EMBL/GenBank/DDBJ whole genome shotgun (WGS) entry which is preliminary data.</text>
</comment>
<organism evidence="1 2">
    <name type="scientific">Purpureocillium lilacinum</name>
    <name type="common">Paecilomyces lilacinus</name>
    <dbReference type="NCBI Taxonomy" id="33203"/>
    <lineage>
        <taxon>Eukaryota</taxon>
        <taxon>Fungi</taxon>
        <taxon>Dikarya</taxon>
        <taxon>Ascomycota</taxon>
        <taxon>Pezizomycotina</taxon>
        <taxon>Sordariomycetes</taxon>
        <taxon>Hypocreomycetidae</taxon>
        <taxon>Hypocreales</taxon>
        <taxon>Ophiocordycipitaceae</taxon>
        <taxon>Purpureocillium</taxon>
    </lineage>
</organism>
<proteinExistence type="predicted"/>
<sequence length="62" mass="6505">MRLVLCCARCLTCVHVPSHTPTNALVLPRVVGDVMVNGDGAGGARAANVPSTNAAWRCEESR</sequence>
<dbReference type="Proteomes" id="UP000078240">
    <property type="component" value="Unassembled WGS sequence"/>
</dbReference>
<protein>
    <submittedName>
        <fullName evidence="1">Uncharacterized protein</fullName>
    </submittedName>
</protein>
<name>A0A179GLB1_PURLI</name>